<evidence type="ECO:0000256" key="1">
    <source>
        <dbReference type="SAM" id="SignalP"/>
    </source>
</evidence>
<keyword evidence="3" id="KW-1185">Reference proteome</keyword>
<protein>
    <submittedName>
        <fullName evidence="2">Uncharacterized protein</fullName>
    </submittedName>
</protein>
<sequence length="139" mass="13507">MRATLGPLSSFLAAALAVKGAAAADAPPTTLLAVVPPPLVTANTTVLYVNSTVTVPCNTSAPYPIVTSPSGLPVPSGNSSFTSSLPLTTASGTPSAVPPVPTTTNAAVPTTTTAGAALISAQDSLAAMGVVFLMAVFAL</sequence>
<keyword evidence="1" id="KW-0732">Signal</keyword>
<evidence type="ECO:0000313" key="2">
    <source>
        <dbReference type="EMBL" id="KZZ95367.1"/>
    </source>
</evidence>
<accession>A0A168BIY4</accession>
<gene>
    <name evidence="2" type="ORF">AAL_04598</name>
</gene>
<dbReference type="Proteomes" id="UP000078544">
    <property type="component" value="Unassembled WGS sequence"/>
</dbReference>
<reference evidence="2 3" key="1">
    <citation type="journal article" date="2016" name="Genome Biol. Evol.">
        <title>Divergent and convergent evolution of fungal pathogenicity.</title>
        <authorList>
            <person name="Shang Y."/>
            <person name="Xiao G."/>
            <person name="Zheng P."/>
            <person name="Cen K."/>
            <person name="Zhan S."/>
            <person name="Wang C."/>
        </authorList>
    </citation>
    <scope>NUCLEOTIDE SEQUENCE [LARGE SCALE GENOMIC DNA]</scope>
    <source>
        <strain evidence="2 3">RCEF 2490</strain>
    </source>
</reference>
<name>A0A168BIY4_9HYPO</name>
<organism evidence="2 3">
    <name type="scientific">Moelleriella libera RCEF 2490</name>
    <dbReference type="NCBI Taxonomy" id="1081109"/>
    <lineage>
        <taxon>Eukaryota</taxon>
        <taxon>Fungi</taxon>
        <taxon>Dikarya</taxon>
        <taxon>Ascomycota</taxon>
        <taxon>Pezizomycotina</taxon>
        <taxon>Sordariomycetes</taxon>
        <taxon>Hypocreomycetidae</taxon>
        <taxon>Hypocreales</taxon>
        <taxon>Clavicipitaceae</taxon>
        <taxon>Moelleriella</taxon>
    </lineage>
</organism>
<feature type="chain" id="PRO_5007895733" evidence="1">
    <location>
        <begin position="24"/>
        <end position="139"/>
    </location>
</feature>
<dbReference type="AlphaFoldDB" id="A0A168BIY4"/>
<evidence type="ECO:0000313" key="3">
    <source>
        <dbReference type="Proteomes" id="UP000078544"/>
    </source>
</evidence>
<proteinExistence type="predicted"/>
<comment type="caution">
    <text evidence="2">The sequence shown here is derived from an EMBL/GenBank/DDBJ whole genome shotgun (WGS) entry which is preliminary data.</text>
</comment>
<dbReference type="EMBL" id="AZGY01000009">
    <property type="protein sequence ID" value="KZZ95367.1"/>
    <property type="molecule type" value="Genomic_DNA"/>
</dbReference>
<feature type="signal peptide" evidence="1">
    <location>
        <begin position="1"/>
        <end position="23"/>
    </location>
</feature>